<accession>A0A365H936</accession>
<dbReference type="EMBL" id="QLYX01000005">
    <property type="protein sequence ID" value="RAY14773.1"/>
    <property type="molecule type" value="Genomic_DNA"/>
</dbReference>
<dbReference type="AlphaFoldDB" id="A0A365H936"/>
<reference evidence="1 2" key="1">
    <citation type="submission" date="2018-06" db="EMBL/GenBank/DDBJ databases">
        <title>Actinomadura craniellae sp. nov. isolated from marine sponge Craniella sp.</title>
        <authorList>
            <person name="Li L."/>
            <person name="Xu Q.H."/>
            <person name="Lin H.W."/>
            <person name="Lu Y.H."/>
        </authorList>
    </citation>
    <scope>NUCLEOTIDE SEQUENCE [LARGE SCALE GENOMIC DNA]</scope>
    <source>
        <strain evidence="1 2">LHW63021</strain>
    </source>
</reference>
<evidence type="ECO:0000313" key="2">
    <source>
        <dbReference type="Proteomes" id="UP000251891"/>
    </source>
</evidence>
<gene>
    <name evidence="1" type="ORF">DPM19_13620</name>
</gene>
<proteinExistence type="predicted"/>
<sequence>MPRLPAPAGLRRRFPGPPVRGRIGIRQPVRLLWRPVAADPPRAGGGRGGAGRNEGSAIDVRYHQVPEPVVLELARGRAGPEAVRLLTAAQHSKRKLLLRGLIQVSTPADRVTGAGYALLLAAERADARAVARVLDYPAVGAWLWHTLKSVRAGGPRTPVRHIAAVAAAAALRARVDFTLDIAPGGDLLHLPSLGAVRLPGRTTEPVVVRASGGIARITWADRAIDLPEDLTEPDGVWQPVRRLSLPGDGSGWHPVLDDLHPSRFPALPVKERLTEDAFAAWRRSLGAAWSVLRRDHRERAEEIQAWVRVLVPLAPPRQGWRSASSPELFGCIGWSRMSDPVTLAAALVHETQHVKLSALLDVAALVRDDHTDLYYAPWREDPRPLHGLIQGIYAHLSLTDFWRRRRECRPESLRAHASFARWREDTRRACADALNGAGLHPLGRVFVEEVARTLGEWSAEPVPPEAGALAAEESRLHLTRWRRNHAP</sequence>
<dbReference type="InterPro" id="IPR026337">
    <property type="entry name" value="AKG_HExxH"/>
</dbReference>
<dbReference type="Proteomes" id="UP000251891">
    <property type="component" value="Unassembled WGS sequence"/>
</dbReference>
<organism evidence="1 2">
    <name type="scientific">Actinomadura craniellae</name>
    <dbReference type="NCBI Taxonomy" id="2231787"/>
    <lineage>
        <taxon>Bacteria</taxon>
        <taxon>Bacillati</taxon>
        <taxon>Actinomycetota</taxon>
        <taxon>Actinomycetes</taxon>
        <taxon>Streptosporangiales</taxon>
        <taxon>Thermomonosporaceae</taxon>
        <taxon>Actinomadura</taxon>
    </lineage>
</organism>
<keyword evidence="2" id="KW-1185">Reference proteome</keyword>
<name>A0A365H936_9ACTN</name>
<evidence type="ECO:0000313" key="1">
    <source>
        <dbReference type="EMBL" id="RAY14773.1"/>
    </source>
</evidence>
<protein>
    <submittedName>
        <fullName evidence="1">HEXXH motif domain-containing protein</fullName>
    </submittedName>
</protein>
<comment type="caution">
    <text evidence="1">The sequence shown here is derived from an EMBL/GenBank/DDBJ whole genome shotgun (WGS) entry which is preliminary data.</text>
</comment>
<dbReference type="NCBIfam" id="TIGR04267">
    <property type="entry name" value="mod_HExxH"/>
    <property type="match status" value="1"/>
</dbReference>